<proteinExistence type="inferred from homology"/>
<keyword evidence="2 3" id="KW-0378">Hydrolase</keyword>
<dbReference type="RefSeq" id="WP_205116985.1">
    <property type="nucleotide sequence ID" value="NZ_JAFBCM010000001.1"/>
</dbReference>
<dbReference type="SUPFAM" id="SSF55811">
    <property type="entry name" value="Nudix"/>
    <property type="match status" value="1"/>
</dbReference>
<evidence type="ECO:0000313" key="5">
    <source>
        <dbReference type="EMBL" id="MFC3760733.1"/>
    </source>
</evidence>
<evidence type="ECO:0000256" key="2">
    <source>
        <dbReference type="ARBA" id="ARBA00022801"/>
    </source>
</evidence>
<keyword evidence="6" id="KW-1185">Reference proteome</keyword>
<evidence type="ECO:0000259" key="4">
    <source>
        <dbReference type="PROSITE" id="PS51462"/>
    </source>
</evidence>
<dbReference type="PRINTS" id="PR00502">
    <property type="entry name" value="NUDIXFAMILY"/>
</dbReference>
<evidence type="ECO:0000256" key="3">
    <source>
        <dbReference type="RuleBase" id="RU003476"/>
    </source>
</evidence>
<evidence type="ECO:0000256" key="1">
    <source>
        <dbReference type="ARBA" id="ARBA00005582"/>
    </source>
</evidence>
<evidence type="ECO:0000313" key="6">
    <source>
        <dbReference type="Proteomes" id="UP001595699"/>
    </source>
</evidence>
<name>A0ABV7Y991_9ACTN</name>
<dbReference type="PROSITE" id="PS00893">
    <property type="entry name" value="NUDIX_BOX"/>
    <property type="match status" value="1"/>
</dbReference>
<dbReference type="InterPro" id="IPR020084">
    <property type="entry name" value="NUDIX_hydrolase_CS"/>
</dbReference>
<organism evidence="5 6">
    <name type="scientific">Tenggerimyces flavus</name>
    <dbReference type="NCBI Taxonomy" id="1708749"/>
    <lineage>
        <taxon>Bacteria</taxon>
        <taxon>Bacillati</taxon>
        <taxon>Actinomycetota</taxon>
        <taxon>Actinomycetes</taxon>
        <taxon>Propionibacteriales</taxon>
        <taxon>Nocardioidaceae</taxon>
        <taxon>Tenggerimyces</taxon>
    </lineage>
</organism>
<dbReference type="InterPro" id="IPR000086">
    <property type="entry name" value="NUDIX_hydrolase_dom"/>
</dbReference>
<feature type="domain" description="Nudix hydrolase" evidence="4">
    <location>
        <begin position="2"/>
        <end position="146"/>
    </location>
</feature>
<gene>
    <name evidence="5" type="ORF">ACFOUW_07775</name>
</gene>
<dbReference type="EMBL" id="JBHRZH010000006">
    <property type="protein sequence ID" value="MFC3760733.1"/>
    <property type="molecule type" value="Genomic_DNA"/>
</dbReference>
<reference evidence="6" key="1">
    <citation type="journal article" date="2019" name="Int. J. Syst. Evol. Microbiol.">
        <title>The Global Catalogue of Microorganisms (GCM) 10K type strain sequencing project: providing services to taxonomists for standard genome sequencing and annotation.</title>
        <authorList>
            <consortium name="The Broad Institute Genomics Platform"/>
            <consortium name="The Broad Institute Genome Sequencing Center for Infectious Disease"/>
            <person name="Wu L."/>
            <person name="Ma J."/>
        </authorList>
    </citation>
    <scope>NUCLEOTIDE SEQUENCE [LARGE SCALE GENOMIC DNA]</scope>
    <source>
        <strain evidence="6">CGMCC 4.7241</strain>
    </source>
</reference>
<accession>A0ABV7Y991</accession>
<dbReference type="InterPro" id="IPR015797">
    <property type="entry name" value="NUDIX_hydrolase-like_dom_sf"/>
</dbReference>
<sequence length="206" mass="22898">MSVQRKVTSFVTRGDGLGRELLVFWHAGSGVQVPAGTVEPGEPFEAAAIREAAEETGLDGLELVRSLGVQSIDFPEGRAALVRKEYLRTAPAGPETSWPLTNSVVDVVAQADGFTRIVYAERDIDVEDGLEYARFEGWVPSSALASKQERAFYHFRTTKPSPEEWKQLENGIFEFHLRWEPLHPKPTVLVAGQQDWLDTYHSALTS</sequence>
<comment type="caution">
    <text evidence="5">The sequence shown here is derived from an EMBL/GenBank/DDBJ whole genome shotgun (WGS) entry which is preliminary data.</text>
</comment>
<dbReference type="PROSITE" id="PS51462">
    <property type="entry name" value="NUDIX"/>
    <property type="match status" value="1"/>
</dbReference>
<comment type="similarity">
    <text evidence="1 3">Belongs to the Nudix hydrolase family.</text>
</comment>
<protein>
    <submittedName>
        <fullName evidence="5">NUDIX domain-containing protein</fullName>
    </submittedName>
</protein>
<dbReference type="Proteomes" id="UP001595699">
    <property type="component" value="Unassembled WGS sequence"/>
</dbReference>
<dbReference type="Gene3D" id="3.90.79.10">
    <property type="entry name" value="Nucleoside Triphosphate Pyrophosphohydrolase"/>
    <property type="match status" value="1"/>
</dbReference>
<dbReference type="Pfam" id="PF00293">
    <property type="entry name" value="NUDIX"/>
    <property type="match status" value="1"/>
</dbReference>
<dbReference type="InterPro" id="IPR020476">
    <property type="entry name" value="Nudix_hydrolase"/>
</dbReference>